<evidence type="ECO:0000313" key="1">
    <source>
        <dbReference type="EMBL" id="PXX66897.1"/>
    </source>
</evidence>
<comment type="caution">
    <text evidence="1">The sequence shown here is derived from an EMBL/GenBank/DDBJ whole genome shotgun (WGS) entry which is preliminary data.</text>
</comment>
<dbReference type="EMBL" id="QJKF01000003">
    <property type="protein sequence ID" value="PXX66897.1"/>
    <property type="molecule type" value="Genomic_DNA"/>
</dbReference>
<gene>
    <name evidence="1" type="ORF">DFR70_103652</name>
</gene>
<evidence type="ECO:0000313" key="2">
    <source>
        <dbReference type="Proteomes" id="UP000247569"/>
    </source>
</evidence>
<accession>A0A318KTR4</accession>
<dbReference type="AlphaFoldDB" id="A0A318KTR4"/>
<protein>
    <submittedName>
        <fullName evidence="1">Uncharacterized protein</fullName>
    </submittedName>
</protein>
<dbReference type="Proteomes" id="UP000247569">
    <property type="component" value="Unassembled WGS sequence"/>
</dbReference>
<name>A0A318KTR4_9NOCA</name>
<organism evidence="1 2">
    <name type="scientific">Nocardia tenerifensis</name>
    <dbReference type="NCBI Taxonomy" id="228006"/>
    <lineage>
        <taxon>Bacteria</taxon>
        <taxon>Bacillati</taxon>
        <taxon>Actinomycetota</taxon>
        <taxon>Actinomycetes</taxon>
        <taxon>Mycobacteriales</taxon>
        <taxon>Nocardiaceae</taxon>
        <taxon>Nocardia</taxon>
    </lineage>
</organism>
<proteinExistence type="predicted"/>
<sequence length="33" mass="3357">MTTTDELREAEKTDAPYVVALDSVALGSTASGG</sequence>
<keyword evidence="2" id="KW-1185">Reference proteome</keyword>
<reference evidence="1 2" key="1">
    <citation type="submission" date="2018-05" db="EMBL/GenBank/DDBJ databases">
        <title>Genomic Encyclopedia of Type Strains, Phase IV (KMG-IV): sequencing the most valuable type-strain genomes for metagenomic binning, comparative biology and taxonomic classification.</title>
        <authorList>
            <person name="Goeker M."/>
        </authorList>
    </citation>
    <scope>NUCLEOTIDE SEQUENCE [LARGE SCALE GENOMIC DNA]</scope>
    <source>
        <strain evidence="1 2">DSM 44704</strain>
    </source>
</reference>